<dbReference type="Pfam" id="PF05572">
    <property type="entry name" value="Peptidase_M43"/>
    <property type="match status" value="1"/>
</dbReference>
<dbReference type="PROSITE" id="PS50093">
    <property type="entry name" value="PKD"/>
    <property type="match status" value="3"/>
</dbReference>
<dbReference type="InterPro" id="IPR008754">
    <property type="entry name" value="Peptidase_M43"/>
</dbReference>
<dbReference type="SMART" id="SM00089">
    <property type="entry name" value="PKD"/>
    <property type="match status" value="3"/>
</dbReference>
<organism evidence="1 2">
    <name type="scientific">Aliikangiella maris</name>
    <dbReference type="NCBI Taxonomy" id="3162458"/>
    <lineage>
        <taxon>Bacteria</taxon>
        <taxon>Pseudomonadati</taxon>
        <taxon>Pseudomonadota</taxon>
        <taxon>Gammaproteobacteria</taxon>
        <taxon>Oceanospirillales</taxon>
        <taxon>Pleioneaceae</taxon>
        <taxon>Aliikangiella</taxon>
    </lineage>
</organism>
<reference evidence="1 2" key="1">
    <citation type="submission" date="2024-06" db="EMBL/GenBank/DDBJ databases">
        <authorList>
            <person name="Li F."/>
        </authorList>
    </citation>
    <scope>NUCLEOTIDE SEQUENCE [LARGE SCALE GENOMIC DNA]</scope>
    <source>
        <strain evidence="1 2">GXAS 311</strain>
    </source>
</reference>
<dbReference type="InterPro" id="IPR000601">
    <property type="entry name" value="PKD_dom"/>
</dbReference>
<dbReference type="InterPro" id="IPR013783">
    <property type="entry name" value="Ig-like_fold"/>
</dbReference>
<dbReference type="Gene3D" id="2.60.120.380">
    <property type="match status" value="3"/>
</dbReference>
<dbReference type="EMBL" id="JBEVCJ010000032">
    <property type="protein sequence ID" value="MET1257006.1"/>
    <property type="molecule type" value="Genomic_DNA"/>
</dbReference>
<dbReference type="InterPro" id="IPR035986">
    <property type="entry name" value="PKD_dom_sf"/>
</dbReference>
<dbReference type="Gene3D" id="2.60.40.10">
    <property type="entry name" value="Immunoglobulins"/>
    <property type="match status" value="3"/>
</dbReference>
<proteinExistence type="predicted"/>
<dbReference type="InterPro" id="IPR045474">
    <property type="entry name" value="GEVED"/>
</dbReference>
<dbReference type="SUPFAM" id="SSF49299">
    <property type="entry name" value="PKD domain"/>
    <property type="match status" value="3"/>
</dbReference>
<protein>
    <submittedName>
        <fullName evidence="1">PKD domain-containing protein</fullName>
    </submittedName>
</protein>
<dbReference type="CDD" id="cd00146">
    <property type="entry name" value="PKD"/>
    <property type="match status" value="3"/>
</dbReference>
<keyword evidence="2" id="KW-1185">Reference proteome</keyword>
<comment type="caution">
    <text evidence="1">The sequence shown here is derived from an EMBL/GenBank/DDBJ whole genome shotgun (WGS) entry which is preliminary data.</text>
</comment>
<dbReference type="SUPFAM" id="SSF55486">
    <property type="entry name" value="Metalloproteases ('zincins'), catalytic domain"/>
    <property type="match status" value="1"/>
</dbReference>
<dbReference type="PANTHER" id="PTHR47466">
    <property type="match status" value="1"/>
</dbReference>
<dbReference type="Pfam" id="PF20009">
    <property type="entry name" value="GEVED"/>
    <property type="match status" value="1"/>
</dbReference>
<dbReference type="InterPro" id="IPR024079">
    <property type="entry name" value="MetalloPept_cat_dom_sf"/>
</dbReference>
<evidence type="ECO:0000313" key="2">
    <source>
        <dbReference type="Proteomes" id="UP001548189"/>
    </source>
</evidence>
<evidence type="ECO:0000313" key="1">
    <source>
        <dbReference type="EMBL" id="MET1257006.1"/>
    </source>
</evidence>
<gene>
    <name evidence="1" type="ORF">ABVT43_17820</name>
</gene>
<dbReference type="PANTHER" id="PTHR47466:SF1">
    <property type="entry name" value="METALLOPROTEASE MEP1 (AFU_ORTHOLOGUE AFUA_1G07730)-RELATED"/>
    <property type="match status" value="1"/>
</dbReference>
<dbReference type="InterPro" id="IPR022409">
    <property type="entry name" value="PKD/Chitinase_dom"/>
</dbReference>
<dbReference type="Gene3D" id="3.40.390.10">
    <property type="entry name" value="Collagenase (Catalytic Domain)"/>
    <property type="match status" value="1"/>
</dbReference>
<sequence length="1154" mass="123843">MLLHTKLNKLAIALLALSPGLVIAGEKHSPPQSDNYHSILGMQSAPVNICGTDKNNQDWSLLQKNNARALADKGSFANKILNQLTSAKIKSMAVAGNGEPGRYYIPVVFHVYGSEFNCNNGGVCLTDEKIIDALKKTNEDFRGLNTQDGPIDPLFQAVRENLDIEFVLAKKDPNGNPTNGIVRRADKRGYGDDEKKNSEIAADSWDNFKYMNIYIMKDLYDDGSTNNSGVAWYPDVNMSQAGTARVVYNGSYLGTNTDENFRSVLTHEFGHWLNLPHTFDGDTCSVHSEAFCASTGDRNCDTPQISASFIQDNKPNCVGQKTNTENFMHYSNNYAMFTKGQVSRMVAALHGPARKTLWSNNNLIATGLEDLTSNSDHPWDGSGVDIEPQGTIIQEVNNISAQKGEIKNFQTNVPSGTEAVAFYLSGYTEDPDMYVSKGTAPTKNGDKWNADYISFMPTGTPELVAVTAPSASVTYHTAVDAFSSFSNANFKVISAEDPTLCDGCERVFLMEKSGLSGNKGDAPLRFEFDIPSDATRTVIAIPGGYLGETASDGSEIKYGDPDLYGRIGQAPTTTEGEYDCRPWAAPKLSEFCELDSAASGKTLHVMIDPYINYKDAMLRVYYERPITSGLPIAQANGPYTVAAGDSLQLSSSGSNDPDGSITDYNWNFGDGNSSSQPNPQHTYRQAGSYNIKLTVTDNSGNQASDVASVTVTASNDKAPVAEANGPYNGSINKDIAFSSSGSNDPDGSIVSYAWDFGDGASSNSANPTHAYTRAGKFTVTLTVTDNSGNTNRDSATVTITDTPEYCEVSGSTQYEWISKVVIGAFENTSGASASGYEDFSSKTVALKVGDNVASLTSDGGYSENWTAWIDFDGNGLFDSSEKVLQNLSGLGEVSGNISVPASANGITTRMRISMTYQTQASSACGNLGDSETEDYTVVIGSDTSNQKPIANANGNYQAKENESIQFSSRGSNDPDGTITRYDWDFGNGDISTQANPTYRYSTAGNYTVTLKVTDDKGATHSDTATVTIVKNDTPTSNVPDACATESPISSGTRLVAGQAVCLGQQDRLGLYIANVSAHQSIAITSAHGQGDLKLTYRNGGWPTNTNYDGISDTAGNTECIYLTGKNSSYWSYLYVEGNATGASLIVEFDTDACR</sequence>
<accession>A0ABV2BYL9</accession>
<name>A0ABV2BYL9_9GAMM</name>
<dbReference type="Proteomes" id="UP001548189">
    <property type="component" value="Unassembled WGS sequence"/>
</dbReference>
<dbReference type="Pfam" id="PF18911">
    <property type="entry name" value="PKD_4"/>
    <property type="match status" value="3"/>
</dbReference>